<dbReference type="PANTHER" id="PTHR21192:SF2">
    <property type="entry name" value="NADH DEHYDROGENASE [UBIQUINONE] 1 ALPHA SUBCOMPLEX ASSEMBLY FACTOR 3"/>
    <property type="match status" value="1"/>
</dbReference>
<dbReference type="Pfam" id="PF04430">
    <property type="entry name" value="DUF498"/>
    <property type="match status" value="1"/>
</dbReference>
<evidence type="ECO:0000313" key="1">
    <source>
        <dbReference type="EMBL" id="VAW81167.1"/>
    </source>
</evidence>
<dbReference type="AlphaFoldDB" id="A0A3B0Z0M8"/>
<accession>A0A3B0Z0M8</accession>
<dbReference type="CDD" id="cd05560">
    <property type="entry name" value="Xcc1710_like"/>
    <property type="match status" value="1"/>
</dbReference>
<dbReference type="EMBL" id="UOFL01000212">
    <property type="protein sequence ID" value="VAW81167.1"/>
    <property type="molecule type" value="Genomic_DNA"/>
</dbReference>
<gene>
    <name evidence="1" type="ORF">MNBD_GAMMA12-3465</name>
</gene>
<dbReference type="InterPro" id="IPR036748">
    <property type="entry name" value="MTH938-like_sf"/>
</dbReference>
<name>A0A3B0Z0M8_9ZZZZ</name>
<organism evidence="1">
    <name type="scientific">hydrothermal vent metagenome</name>
    <dbReference type="NCBI Taxonomy" id="652676"/>
    <lineage>
        <taxon>unclassified sequences</taxon>
        <taxon>metagenomes</taxon>
        <taxon>ecological metagenomes</taxon>
    </lineage>
</organism>
<dbReference type="Gene3D" id="3.40.1230.10">
    <property type="entry name" value="MTH938-like"/>
    <property type="match status" value="1"/>
</dbReference>
<dbReference type="PANTHER" id="PTHR21192">
    <property type="entry name" value="NUCLEAR PROTEIN E3-3"/>
    <property type="match status" value="1"/>
</dbReference>
<proteinExistence type="predicted"/>
<sequence length="121" mass="13735">MKLSLDDNTAEFLVHEYTNEYIRINNTQHTHSIVISYNALQNWAPQSMDHLTEEHLTALLHRQPEMILIGTGKSIQFPHPKILQPAYKRHVGVEIMDTAAACRTFNMLASDGRKVVAGLII</sequence>
<dbReference type="SUPFAM" id="SSF64076">
    <property type="entry name" value="MTH938-like"/>
    <property type="match status" value="1"/>
</dbReference>
<dbReference type="InterPro" id="IPR007523">
    <property type="entry name" value="NDUFAF3/AAMDC"/>
</dbReference>
<protein>
    <submittedName>
        <fullName evidence="1">Uncharacterized protein</fullName>
    </submittedName>
</protein>
<reference evidence="1" key="1">
    <citation type="submission" date="2018-06" db="EMBL/GenBank/DDBJ databases">
        <authorList>
            <person name="Zhirakovskaya E."/>
        </authorList>
    </citation>
    <scope>NUCLEOTIDE SEQUENCE</scope>
</reference>